<dbReference type="Pfam" id="PF06718">
    <property type="entry name" value="DUF1203"/>
    <property type="match status" value="1"/>
</dbReference>
<sequence>MNVVPIEESVAKEVRATLLAPDYGHPASAEDVDGTSPCRLCLTMIEDRRILFTYDAFRGQEDIPLPGPIFVHEGECAPYAAHETFPPEFRRHSLVLDAYRAGREQVAERRIEGVDADAALTELLADADYVHVRSAKAGCYLFTVR</sequence>
<protein>
    <recommendedName>
        <fullName evidence="3">DUF1203 domain-containing protein</fullName>
    </recommendedName>
</protein>
<evidence type="ECO:0000313" key="1">
    <source>
        <dbReference type="EMBL" id="SDZ45379.1"/>
    </source>
</evidence>
<dbReference type="InterPro" id="IPR009593">
    <property type="entry name" value="DUF1203"/>
</dbReference>
<keyword evidence="2" id="KW-1185">Reference proteome</keyword>
<organism evidence="1 2">
    <name type="scientific">Amycolatopsis xylanica</name>
    <dbReference type="NCBI Taxonomy" id="589385"/>
    <lineage>
        <taxon>Bacteria</taxon>
        <taxon>Bacillati</taxon>
        <taxon>Actinomycetota</taxon>
        <taxon>Actinomycetes</taxon>
        <taxon>Pseudonocardiales</taxon>
        <taxon>Pseudonocardiaceae</taxon>
        <taxon>Amycolatopsis</taxon>
    </lineage>
</organism>
<gene>
    <name evidence="1" type="ORF">SAMN05421504_1186</name>
</gene>
<evidence type="ECO:0000313" key="2">
    <source>
        <dbReference type="Proteomes" id="UP000199515"/>
    </source>
</evidence>
<proteinExistence type="predicted"/>
<dbReference type="STRING" id="589385.SAMN05421504_1186"/>
<dbReference type="PIRSF" id="PIRSF034110">
    <property type="entry name" value="DUF1203"/>
    <property type="match status" value="1"/>
</dbReference>
<accession>A0A1H3T7S2</accession>
<dbReference type="EMBL" id="FNON01000018">
    <property type="protein sequence ID" value="SDZ45379.1"/>
    <property type="molecule type" value="Genomic_DNA"/>
</dbReference>
<reference evidence="1 2" key="1">
    <citation type="submission" date="2016-10" db="EMBL/GenBank/DDBJ databases">
        <authorList>
            <person name="de Groot N.N."/>
        </authorList>
    </citation>
    <scope>NUCLEOTIDE SEQUENCE [LARGE SCALE GENOMIC DNA]</scope>
    <source>
        <strain evidence="1 2">CPCC 202699</strain>
    </source>
</reference>
<dbReference type="RefSeq" id="WP_091300287.1">
    <property type="nucleotide sequence ID" value="NZ_FNON01000018.1"/>
</dbReference>
<dbReference type="AlphaFoldDB" id="A0A1H3T7S2"/>
<evidence type="ECO:0008006" key="3">
    <source>
        <dbReference type="Google" id="ProtNLM"/>
    </source>
</evidence>
<dbReference type="OrthoDB" id="118609at2"/>
<name>A0A1H3T7S2_9PSEU</name>
<dbReference type="Proteomes" id="UP000199515">
    <property type="component" value="Unassembled WGS sequence"/>
</dbReference>